<dbReference type="InterPro" id="IPR036396">
    <property type="entry name" value="Cyt_P450_sf"/>
</dbReference>
<dbReference type="GO" id="GO:0005506">
    <property type="term" value="F:iron ion binding"/>
    <property type="evidence" value="ECO:0007669"/>
    <property type="project" value="InterPro"/>
</dbReference>
<keyword evidence="2 5" id="KW-0479">Metal-binding</keyword>
<dbReference type="FunFam" id="1.10.630.10:FF:000024">
    <property type="entry name" value="Allene oxide synthase, chloroplastic"/>
    <property type="match status" value="1"/>
</dbReference>
<evidence type="ECO:0000256" key="4">
    <source>
        <dbReference type="ARBA" id="ARBA00023239"/>
    </source>
</evidence>
<dbReference type="Pfam" id="PF00067">
    <property type="entry name" value="p450"/>
    <property type="match status" value="1"/>
</dbReference>
<sequence length="492" mass="55671">MSSSISSSTQDSLDDSPQPNLPLRKIPGTYGLPFFGAIKDRLQFFYYQGRNEFFNTRMSKYNSTIFRINMPPGPFIANNPKVIVLLDAVSFPVVFDLTKVEKKNVLATYSPYFSFFGGYHPCAYQDPSEPTHNKIKQIIFSLISSRHDKFISIFQNSLNELFNNIESQIAATTSADFSTLSNSMAFEFLFRSLYNTDPKDTKLGTEGQSIVTRWLSLQLAPLVTLGLPVIPDFIEDMLLRTIKFPFFPAKSGYKKLYDVIYEASAKTLDEAEQLGLKRDEACHNLIFMSFFNAYGAMTAWYPILIKWIGLGGEKLHKQLSDEIRAVVLSEGGEVTMSGLEKMTLTKSAVYEAFRIEPPVRHQYATAKKDLVVQNHESSFEIKKGELILGYQPFATNDPKIFENPETFKADRFVGEKGEKLLKYVYWSNGRETENATVDNKQCPGKDMSMLLSRLMVVELFLRYDTFGIEVGTSYLGPSVTVKSMTAKATKII</sequence>
<dbReference type="STRING" id="218851.A0A2G5EIJ7"/>
<dbReference type="GO" id="GO:0016125">
    <property type="term" value="P:sterol metabolic process"/>
    <property type="evidence" value="ECO:0007669"/>
    <property type="project" value="TreeGrafter"/>
</dbReference>
<evidence type="ECO:0000313" key="8">
    <source>
        <dbReference type="Proteomes" id="UP000230069"/>
    </source>
</evidence>
<dbReference type="PRINTS" id="PR00465">
    <property type="entry name" value="EP450IV"/>
</dbReference>
<dbReference type="InterPro" id="IPR001128">
    <property type="entry name" value="Cyt_P450"/>
</dbReference>
<dbReference type="AlphaFoldDB" id="A0A2G5EIJ7"/>
<keyword evidence="3 5" id="KW-0408">Iron</keyword>
<evidence type="ECO:0000256" key="2">
    <source>
        <dbReference type="ARBA" id="ARBA00022723"/>
    </source>
</evidence>
<evidence type="ECO:0008006" key="9">
    <source>
        <dbReference type="Google" id="ProtNLM"/>
    </source>
</evidence>
<reference evidence="7 8" key="1">
    <citation type="submission" date="2017-09" db="EMBL/GenBank/DDBJ databases">
        <title>WGS assembly of Aquilegia coerulea Goldsmith.</title>
        <authorList>
            <person name="Hodges S."/>
            <person name="Kramer E."/>
            <person name="Nordborg M."/>
            <person name="Tomkins J."/>
            <person name="Borevitz J."/>
            <person name="Derieg N."/>
            <person name="Yan J."/>
            <person name="Mihaltcheva S."/>
            <person name="Hayes R.D."/>
            <person name="Rokhsar D."/>
        </authorList>
    </citation>
    <scope>NUCLEOTIDE SEQUENCE [LARGE SCALE GENOMIC DNA]</scope>
    <source>
        <strain evidence="8">cv. Goldsmith</strain>
    </source>
</reference>
<feature type="binding site" description="axial binding residue" evidence="5">
    <location>
        <position position="442"/>
    </location>
    <ligand>
        <name>heme</name>
        <dbReference type="ChEBI" id="CHEBI:30413"/>
    </ligand>
    <ligandPart>
        <name>Fe</name>
        <dbReference type="ChEBI" id="CHEBI:18248"/>
    </ligandPart>
</feature>
<dbReference type="GO" id="GO:0019752">
    <property type="term" value="P:carboxylic acid metabolic process"/>
    <property type="evidence" value="ECO:0007669"/>
    <property type="project" value="UniProtKB-ARBA"/>
</dbReference>
<accession>A0A2G5EIJ7</accession>
<keyword evidence="1 5" id="KW-0349">Heme</keyword>
<dbReference type="EMBL" id="KZ305024">
    <property type="protein sequence ID" value="PIA55559.1"/>
    <property type="molecule type" value="Genomic_DNA"/>
</dbReference>
<dbReference type="GO" id="GO:0044550">
    <property type="term" value="P:secondary metabolite biosynthetic process"/>
    <property type="evidence" value="ECO:0007669"/>
    <property type="project" value="UniProtKB-ARBA"/>
</dbReference>
<dbReference type="InterPro" id="IPR002403">
    <property type="entry name" value="Cyt_P450_E_grp-IV"/>
</dbReference>
<dbReference type="PANTHER" id="PTHR24286:SF302">
    <property type="entry name" value="ALLENE OXIDE SYNTHASE 2"/>
    <property type="match status" value="1"/>
</dbReference>
<feature type="region of interest" description="Disordered" evidence="6">
    <location>
        <begin position="1"/>
        <end position="22"/>
    </location>
</feature>
<gene>
    <name evidence="7" type="ORF">AQUCO_00700098v1</name>
</gene>
<dbReference type="PANTHER" id="PTHR24286">
    <property type="entry name" value="CYTOCHROME P450 26"/>
    <property type="match status" value="1"/>
</dbReference>
<organism evidence="7 8">
    <name type="scientific">Aquilegia coerulea</name>
    <name type="common">Rocky mountain columbine</name>
    <dbReference type="NCBI Taxonomy" id="218851"/>
    <lineage>
        <taxon>Eukaryota</taxon>
        <taxon>Viridiplantae</taxon>
        <taxon>Streptophyta</taxon>
        <taxon>Embryophyta</taxon>
        <taxon>Tracheophyta</taxon>
        <taxon>Spermatophyta</taxon>
        <taxon>Magnoliopsida</taxon>
        <taxon>Ranunculales</taxon>
        <taxon>Ranunculaceae</taxon>
        <taxon>Thalictroideae</taxon>
        <taxon>Aquilegia</taxon>
    </lineage>
</organism>
<evidence type="ECO:0000256" key="6">
    <source>
        <dbReference type="SAM" id="MobiDB-lite"/>
    </source>
</evidence>
<dbReference type="GO" id="GO:0020037">
    <property type="term" value="F:heme binding"/>
    <property type="evidence" value="ECO:0007669"/>
    <property type="project" value="InterPro"/>
</dbReference>
<evidence type="ECO:0000256" key="5">
    <source>
        <dbReference type="PIRSR" id="PIRSR602403-1"/>
    </source>
</evidence>
<protein>
    <recommendedName>
        <fullName evidence="9">Allene oxide synthase</fullName>
    </recommendedName>
</protein>
<dbReference type="InParanoid" id="A0A2G5EIJ7"/>
<dbReference type="GO" id="GO:0004497">
    <property type="term" value="F:monooxygenase activity"/>
    <property type="evidence" value="ECO:0007669"/>
    <property type="project" value="InterPro"/>
</dbReference>
<evidence type="ECO:0000256" key="3">
    <source>
        <dbReference type="ARBA" id="ARBA00023004"/>
    </source>
</evidence>
<dbReference type="GO" id="GO:0016829">
    <property type="term" value="F:lyase activity"/>
    <property type="evidence" value="ECO:0007669"/>
    <property type="project" value="UniProtKB-KW"/>
</dbReference>
<dbReference type="OrthoDB" id="2789670at2759"/>
<dbReference type="Gene3D" id="1.10.630.10">
    <property type="entry name" value="Cytochrome P450"/>
    <property type="match status" value="1"/>
</dbReference>
<proteinExistence type="predicted"/>
<dbReference type="GO" id="GO:0016705">
    <property type="term" value="F:oxidoreductase activity, acting on paired donors, with incorporation or reduction of molecular oxygen"/>
    <property type="evidence" value="ECO:0007669"/>
    <property type="project" value="InterPro"/>
</dbReference>
<comment type="cofactor">
    <cofactor evidence="5">
        <name>heme</name>
        <dbReference type="ChEBI" id="CHEBI:30413"/>
    </cofactor>
</comment>
<feature type="compositionally biased region" description="Low complexity" evidence="6">
    <location>
        <begin position="1"/>
        <end position="11"/>
    </location>
</feature>
<keyword evidence="4" id="KW-0456">Lyase</keyword>
<evidence type="ECO:0000313" key="7">
    <source>
        <dbReference type="EMBL" id="PIA55559.1"/>
    </source>
</evidence>
<dbReference type="SUPFAM" id="SSF48264">
    <property type="entry name" value="Cytochrome P450"/>
    <property type="match status" value="1"/>
</dbReference>
<name>A0A2G5EIJ7_AQUCA</name>
<evidence type="ECO:0000256" key="1">
    <source>
        <dbReference type="ARBA" id="ARBA00022617"/>
    </source>
</evidence>
<dbReference type="CDD" id="cd11071">
    <property type="entry name" value="CYP74"/>
    <property type="match status" value="1"/>
</dbReference>
<keyword evidence="8" id="KW-1185">Reference proteome</keyword>
<dbReference type="Proteomes" id="UP000230069">
    <property type="component" value="Unassembled WGS sequence"/>
</dbReference>